<accession>A0A5E7NE89</accession>
<evidence type="ECO:0000256" key="1">
    <source>
        <dbReference type="SAM" id="SignalP"/>
    </source>
</evidence>
<keyword evidence="1" id="KW-0732">Signal</keyword>
<evidence type="ECO:0000313" key="2">
    <source>
        <dbReference type="EMBL" id="VVP35239.1"/>
    </source>
</evidence>
<reference evidence="2 3" key="1">
    <citation type="submission" date="2019-09" db="EMBL/GenBank/DDBJ databases">
        <authorList>
            <person name="Chandra G."/>
            <person name="Truman W A."/>
        </authorList>
    </citation>
    <scope>NUCLEOTIDE SEQUENCE [LARGE SCALE GENOMIC DNA]</scope>
    <source>
        <strain evidence="2">PS862</strain>
    </source>
</reference>
<evidence type="ECO:0000313" key="3">
    <source>
        <dbReference type="Proteomes" id="UP000385207"/>
    </source>
</evidence>
<sequence length="362" mass="39984" precursor="true">MKRNTYSTLLLMGLLSGAGIDTAVSSPEKAPQVLIITKGNGGDANGAAGLIAEWPSKKPDLVNLSDTPPNLIDMEKYSCILLIGQGAVGEMLLSDNRKNLIAVKKIGMYSHLIDAPIMQFLKEDHTQSPNVFFLKSQVSLLRFKDLALFKKLNQMEDHHLWSTSLAIRSTRNAIPSPAHSPFLDMDNIIWLGGNYTTSSGARRILTDEEILDSLSNLHSTIKRGSSVALMLMPRLFKPDANLEDKLALLGKIAFAYSDTAFRFYANTSMANELNTVETPVHESPPYDELMTLPWGKTQHFASADQYNLFADLNADAKSVAPFLLDPFDAEQTLYAINFIDKSDTRSMRQAILSQGCKGMHTQ</sequence>
<dbReference type="Proteomes" id="UP000385207">
    <property type="component" value="Unassembled WGS sequence"/>
</dbReference>
<dbReference type="AlphaFoldDB" id="A0A5E7NE89"/>
<protein>
    <submittedName>
        <fullName evidence="2">Uncharacterized protein</fullName>
    </submittedName>
</protein>
<dbReference type="EMBL" id="CABVII010000023">
    <property type="protein sequence ID" value="VVP35239.1"/>
    <property type="molecule type" value="Genomic_DNA"/>
</dbReference>
<proteinExistence type="predicted"/>
<name>A0A5E7NE89_PSEFL</name>
<organism evidence="2 3">
    <name type="scientific">Pseudomonas fluorescens</name>
    <dbReference type="NCBI Taxonomy" id="294"/>
    <lineage>
        <taxon>Bacteria</taxon>
        <taxon>Pseudomonadati</taxon>
        <taxon>Pseudomonadota</taxon>
        <taxon>Gammaproteobacteria</taxon>
        <taxon>Pseudomonadales</taxon>
        <taxon>Pseudomonadaceae</taxon>
        <taxon>Pseudomonas</taxon>
    </lineage>
</organism>
<gene>
    <name evidence="2" type="ORF">PS862_04585</name>
</gene>
<feature type="chain" id="PRO_5022816229" evidence="1">
    <location>
        <begin position="24"/>
        <end position="362"/>
    </location>
</feature>
<feature type="signal peptide" evidence="1">
    <location>
        <begin position="1"/>
        <end position="23"/>
    </location>
</feature>